<feature type="region of interest" description="Disordered" evidence="1">
    <location>
        <begin position="192"/>
        <end position="223"/>
    </location>
</feature>
<name>A0AAE1XF43_9LAMI</name>
<dbReference type="InterPro" id="IPR025836">
    <property type="entry name" value="Zn_knuckle_CX2CX4HX4C"/>
</dbReference>
<reference evidence="3" key="2">
    <citation type="journal article" date="2024" name="Plant">
        <title>Genomic evolution and insights into agronomic trait innovations of Sesamum species.</title>
        <authorList>
            <person name="Miao H."/>
            <person name="Wang L."/>
            <person name="Qu L."/>
            <person name="Liu H."/>
            <person name="Sun Y."/>
            <person name="Le M."/>
            <person name="Wang Q."/>
            <person name="Wei S."/>
            <person name="Zheng Y."/>
            <person name="Lin W."/>
            <person name="Duan Y."/>
            <person name="Cao H."/>
            <person name="Xiong S."/>
            <person name="Wang X."/>
            <person name="Wei L."/>
            <person name="Li C."/>
            <person name="Ma Q."/>
            <person name="Ju M."/>
            <person name="Zhao R."/>
            <person name="Li G."/>
            <person name="Mu C."/>
            <person name="Tian Q."/>
            <person name="Mei H."/>
            <person name="Zhang T."/>
            <person name="Gao T."/>
            <person name="Zhang H."/>
        </authorList>
    </citation>
    <scope>NUCLEOTIDE SEQUENCE</scope>
    <source>
        <strain evidence="3">K16</strain>
    </source>
</reference>
<feature type="compositionally biased region" description="Polar residues" evidence="1">
    <location>
        <begin position="207"/>
        <end position="223"/>
    </location>
</feature>
<dbReference type="Pfam" id="PF14392">
    <property type="entry name" value="zf-CCHC_4"/>
    <property type="match status" value="1"/>
</dbReference>
<evidence type="ECO:0000313" key="3">
    <source>
        <dbReference type="EMBL" id="KAK4410307.1"/>
    </source>
</evidence>
<evidence type="ECO:0000259" key="2">
    <source>
        <dbReference type="Pfam" id="PF14392"/>
    </source>
</evidence>
<reference evidence="3" key="1">
    <citation type="submission" date="2020-06" db="EMBL/GenBank/DDBJ databases">
        <authorList>
            <person name="Li T."/>
            <person name="Hu X."/>
            <person name="Zhang T."/>
            <person name="Song X."/>
            <person name="Zhang H."/>
            <person name="Dai N."/>
            <person name="Sheng W."/>
            <person name="Hou X."/>
            <person name="Wei L."/>
        </authorList>
    </citation>
    <scope>NUCLEOTIDE SEQUENCE</scope>
    <source>
        <strain evidence="3">K16</strain>
        <tissue evidence="3">Leaf</tissue>
    </source>
</reference>
<dbReference type="EMBL" id="JACGWL010000001">
    <property type="protein sequence ID" value="KAK4410307.1"/>
    <property type="molecule type" value="Genomic_DNA"/>
</dbReference>
<dbReference type="Proteomes" id="UP001289374">
    <property type="component" value="Unassembled WGS sequence"/>
</dbReference>
<comment type="caution">
    <text evidence="3">The sequence shown here is derived from an EMBL/GenBank/DDBJ whole genome shotgun (WGS) entry which is preliminary data.</text>
</comment>
<dbReference type="PANTHER" id="PTHR31286:SF178">
    <property type="entry name" value="DUF4283 DOMAIN-CONTAINING PROTEIN"/>
    <property type="match status" value="1"/>
</dbReference>
<evidence type="ECO:0000313" key="4">
    <source>
        <dbReference type="Proteomes" id="UP001289374"/>
    </source>
</evidence>
<organism evidence="3 4">
    <name type="scientific">Sesamum angolense</name>
    <dbReference type="NCBI Taxonomy" id="2727404"/>
    <lineage>
        <taxon>Eukaryota</taxon>
        <taxon>Viridiplantae</taxon>
        <taxon>Streptophyta</taxon>
        <taxon>Embryophyta</taxon>
        <taxon>Tracheophyta</taxon>
        <taxon>Spermatophyta</taxon>
        <taxon>Magnoliopsida</taxon>
        <taxon>eudicotyledons</taxon>
        <taxon>Gunneridae</taxon>
        <taxon>Pentapetalae</taxon>
        <taxon>asterids</taxon>
        <taxon>lamiids</taxon>
        <taxon>Lamiales</taxon>
        <taxon>Pedaliaceae</taxon>
        <taxon>Sesamum</taxon>
    </lineage>
</organism>
<accession>A0AAE1XF43</accession>
<sequence>MTREISAFIGNKLGRFKDVDLDGNGEALGSSVRIRVALDITKPLARALKIRTVLGNEQLISFTYEHLSNFCYLCCCFGHLSRQCELQFQVDFKDPGSWLRAAASLSSRGGSRGVFAKHATPNLTRPTFVPHISLQSRSQPSPVNRGLAVFGEFSILQPVPSSPKPLSEPTVSPSETYSTLLDTHTHDLNLPLVPLKPPIPPAEKSDLYSSTLADPMNPNTEVP</sequence>
<gene>
    <name evidence="3" type="ORF">Sango_0103700</name>
</gene>
<protein>
    <recommendedName>
        <fullName evidence="2">Zinc knuckle CX2CX4HX4C domain-containing protein</fullName>
    </recommendedName>
</protein>
<keyword evidence="4" id="KW-1185">Reference proteome</keyword>
<dbReference type="PANTHER" id="PTHR31286">
    <property type="entry name" value="GLYCINE-RICH CELL WALL STRUCTURAL PROTEIN 1.8-LIKE"/>
    <property type="match status" value="1"/>
</dbReference>
<proteinExistence type="predicted"/>
<dbReference type="AlphaFoldDB" id="A0AAE1XF43"/>
<feature type="domain" description="Zinc knuckle CX2CX4HX4C" evidence="2">
    <location>
        <begin position="38"/>
        <end position="85"/>
    </location>
</feature>
<dbReference type="InterPro" id="IPR040256">
    <property type="entry name" value="At4g02000-like"/>
</dbReference>
<evidence type="ECO:0000256" key="1">
    <source>
        <dbReference type="SAM" id="MobiDB-lite"/>
    </source>
</evidence>